<dbReference type="GO" id="GO:0008233">
    <property type="term" value="F:peptidase activity"/>
    <property type="evidence" value="ECO:0007669"/>
    <property type="project" value="UniProtKB-KW"/>
</dbReference>
<keyword evidence="2" id="KW-0378">Hydrolase</keyword>
<dbReference type="SMART" id="SM00464">
    <property type="entry name" value="LON"/>
    <property type="match status" value="1"/>
</dbReference>
<dbReference type="GO" id="GO:0006508">
    <property type="term" value="P:proteolysis"/>
    <property type="evidence" value="ECO:0007669"/>
    <property type="project" value="UniProtKB-KW"/>
</dbReference>
<dbReference type="Pfam" id="PF02190">
    <property type="entry name" value="LON_substr_bdg"/>
    <property type="match status" value="1"/>
</dbReference>
<organism evidence="2 3">
    <name type="scientific">Alishewanella tabrizica</name>
    <dbReference type="NCBI Taxonomy" id="671278"/>
    <lineage>
        <taxon>Bacteria</taxon>
        <taxon>Pseudomonadati</taxon>
        <taxon>Pseudomonadota</taxon>
        <taxon>Gammaproteobacteria</taxon>
        <taxon>Alteromonadales</taxon>
        <taxon>Alteromonadaceae</taxon>
        <taxon>Alishewanella</taxon>
    </lineage>
</organism>
<evidence type="ECO:0000313" key="3">
    <source>
        <dbReference type="Proteomes" id="UP000634667"/>
    </source>
</evidence>
<dbReference type="InterPro" id="IPR046336">
    <property type="entry name" value="Lon_prtase_N_sf"/>
</dbReference>
<proteinExistence type="predicted"/>
<feature type="domain" description="Lon N-terminal" evidence="1">
    <location>
        <begin position="4"/>
        <end position="190"/>
    </location>
</feature>
<dbReference type="InterPro" id="IPR003111">
    <property type="entry name" value="Lon_prtase_N"/>
</dbReference>
<evidence type="ECO:0000313" key="2">
    <source>
        <dbReference type="EMBL" id="GGW67875.1"/>
    </source>
</evidence>
<dbReference type="PANTHER" id="PTHR46732:SF8">
    <property type="entry name" value="ATP-DEPENDENT PROTEASE LA (LON) DOMAIN PROTEIN"/>
    <property type="match status" value="1"/>
</dbReference>
<dbReference type="Gene3D" id="2.30.130.40">
    <property type="entry name" value="LON domain-like"/>
    <property type="match status" value="1"/>
</dbReference>
<accession>A0ABQ2WSG1</accession>
<dbReference type="InterPro" id="IPR015947">
    <property type="entry name" value="PUA-like_sf"/>
</dbReference>
<protein>
    <submittedName>
        <fullName evidence="2">ATP-dependent protease</fullName>
    </submittedName>
</protein>
<evidence type="ECO:0000259" key="1">
    <source>
        <dbReference type="SMART" id="SM00464"/>
    </source>
</evidence>
<keyword evidence="3" id="KW-1185">Reference proteome</keyword>
<dbReference type="EMBL" id="BMYR01000010">
    <property type="protein sequence ID" value="GGW67875.1"/>
    <property type="molecule type" value="Genomic_DNA"/>
</dbReference>
<dbReference type="PANTHER" id="PTHR46732">
    <property type="entry name" value="ATP-DEPENDENT PROTEASE LA (LON) DOMAIN PROTEIN"/>
    <property type="match status" value="1"/>
</dbReference>
<name>A0ABQ2WSG1_9ALTE</name>
<gene>
    <name evidence="2" type="ORF">GCM10008111_24980</name>
</gene>
<dbReference type="RefSeq" id="WP_189483565.1">
    <property type="nucleotide sequence ID" value="NZ_BMYR01000010.1"/>
</dbReference>
<sequence length="192" mass="22068">MIEQLALFPLSSFLLPRGKLKLRVFEPRYIRLVKEAMSNKRDFAIATLNPFVSQNHPDRILNQICKVKIEDFEALPDGLLGITLRGIGRYNITERWQEHDKLHVAQVTPQSDWQGDILPDDFAPLAASFARLLKDYPQLAELYPEPELQDTSWLAARWLELLPMQPALKISMAAVEPTVCLAQLQRWLEHNA</sequence>
<reference evidence="3" key="1">
    <citation type="journal article" date="2019" name="Int. J. Syst. Evol. Microbiol.">
        <title>The Global Catalogue of Microorganisms (GCM) 10K type strain sequencing project: providing services to taxonomists for standard genome sequencing and annotation.</title>
        <authorList>
            <consortium name="The Broad Institute Genomics Platform"/>
            <consortium name="The Broad Institute Genome Sequencing Center for Infectious Disease"/>
            <person name="Wu L."/>
            <person name="Ma J."/>
        </authorList>
    </citation>
    <scope>NUCLEOTIDE SEQUENCE [LARGE SCALE GENOMIC DNA]</scope>
    <source>
        <strain evidence="3">KCTC 23723</strain>
    </source>
</reference>
<keyword evidence="2" id="KW-0645">Protease</keyword>
<dbReference type="SUPFAM" id="SSF88697">
    <property type="entry name" value="PUA domain-like"/>
    <property type="match status" value="1"/>
</dbReference>
<comment type="caution">
    <text evidence="2">The sequence shown here is derived from an EMBL/GenBank/DDBJ whole genome shotgun (WGS) entry which is preliminary data.</text>
</comment>
<dbReference type="Proteomes" id="UP000634667">
    <property type="component" value="Unassembled WGS sequence"/>
</dbReference>
<dbReference type="Gene3D" id="1.10.4060.10">
    <property type="entry name" value="BPP1347 like domain"/>
    <property type="match status" value="1"/>
</dbReference>